<dbReference type="EMBL" id="QGMZ01000014">
    <property type="protein sequence ID" value="PWR74955.1"/>
    <property type="molecule type" value="Genomic_DNA"/>
</dbReference>
<sequence>MNVRAVPTKEIKSILSEHWVDTTRKPYVLNDTAFIPVQDGYPFTHILPDRKRKKRGYQRIGDIIAFHGPKPGPDLIDEVIITYNPRGIIWYKGHTGKMRIPDIEPLYGETGEVTFKEAGIIYRLDPSRIMFSQGNREEKIRVSHMVSKGEQVCDMFAGIGYFTLPLAKAGAEVHAIELNPESVRYLRTNCIENNLESHIRISEGDCRENMKGIYDRIHMGHYNATDFLSLALKHVVSGTVLHVHGIGDITGEIKQILSDSDRQGSCTHRIIKKIGPKKTHTVTDVVIS</sequence>
<evidence type="ECO:0000313" key="5">
    <source>
        <dbReference type="EMBL" id="PWR74955.1"/>
    </source>
</evidence>
<dbReference type="GO" id="GO:0030488">
    <property type="term" value="P:tRNA methylation"/>
    <property type="evidence" value="ECO:0007669"/>
    <property type="project" value="TreeGrafter"/>
</dbReference>
<dbReference type="Gene3D" id="3.40.50.150">
    <property type="entry name" value="Vaccinia Virus protein VP39"/>
    <property type="match status" value="1"/>
</dbReference>
<dbReference type="PANTHER" id="PTHR23245">
    <property type="entry name" value="TRNA METHYLTRANSFERASE"/>
    <property type="match status" value="1"/>
</dbReference>
<dbReference type="RefSeq" id="WP_109940388.1">
    <property type="nucleotide sequence ID" value="NZ_CP176366.1"/>
</dbReference>
<dbReference type="GeneID" id="97611170"/>
<keyword evidence="6" id="KW-1185">Reference proteome</keyword>
<evidence type="ECO:0000259" key="4">
    <source>
        <dbReference type="PROSITE" id="PS51684"/>
    </source>
</evidence>
<keyword evidence="2" id="KW-0949">S-adenosyl-L-methionine</keyword>
<dbReference type="GO" id="GO:0008175">
    <property type="term" value="F:tRNA methyltransferase activity"/>
    <property type="evidence" value="ECO:0007669"/>
    <property type="project" value="TreeGrafter"/>
</dbReference>
<dbReference type="OrthoDB" id="8079at2157"/>
<dbReference type="PANTHER" id="PTHR23245:SF31">
    <property type="entry name" value="TRNA WYBUTOSINE-SYNTHESIZING PROTEIN 3 HOMOLOG"/>
    <property type="match status" value="1"/>
</dbReference>
<reference evidence="5 6" key="1">
    <citation type="submission" date="2018-05" db="EMBL/GenBank/DDBJ databases">
        <title>Draft genome of Methanospirillum stamsii Pt1.</title>
        <authorList>
            <person name="Dueholm M.S."/>
            <person name="Nielsen P.H."/>
            <person name="Bakmann L.F."/>
            <person name="Otzen D.E."/>
        </authorList>
    </citation>
    <scope>NUCLEOTIDE SEQUENCE [LARGE SCALE GENOMIC DNA]</scope>
    <source>
        <strain evidence="5 6">Pt1</strain>
    </source>
</reference>
<dbReference type="PROSITE" id="PS51684">
    <property type="entry name" value="SAM_MT_TRM5_TYW2"/>
    <property type="match status" value="1"/>
</dbReference>
<dbReference type="SUPFAM" id="SSF53335">
    <property type="entry name" value="S-adenosyl-L-methionine-dependent methyltransferases"/>
    <property type="match status" value="1"/>
</dbReference>
<keyword evidence="5" id="KW-0489">Methyltransferase</keyword>
<dbReference type="InterPro" id="IPR056743">
    <property type="entry name" value="TRM5-TYW2-like_MTfase"/>
</dbReference>
<organism evidence="5 6">
    <name type="scientific">Methanospirillum stamsii</name>
    <dbReference type="NCBI Taxonomy" id="1277351"/>
    <lineage>
        <taxon>Archaea</taxon>
        <taxon>Methanobacteriati</taxon>
        <taxon>Methanobacteriota</taxon>
        <taxon>Stenosarchaea group</taxon>
        <taxon>Methanomicrobia</taxon>
        <taxon>Methanomicrobiales</taxon>
        <taxon>Methanospirillaceae</taxon>
        <taxon>Methanospirillum</taxon>
    </lineage>
</organism>
<dbReference type="CDD" id="cd02440">
    <property type="entry name" value="AdoMet_MTases"/>
    <property type="match status" value="1"/>
</dbReference>
<keyword evidence="1 5" id="KW-0808">Transferase</keyword>
<gene>
    <name evidence="5" type="ORF">DLD82_06935</name>
</gene>
<evidence type="ECO:0000256" key="3">
    <source>
        <dbReference type="ARBA" id="ARBA00022694"/>
    </source>
</evidence>
<proteinExistence type="predicted"/>
<evidence type="ECO:0000256" key="2">
    <source>
        <dbReference type="ARBA" id="ARBA00022691"/>
    </source>
</evidence>
<dbReference type="AlphaFoldDB" id="A0A2V2N8Q7"/>
<comment type="caution">
    <text evidence="5">The sequence shown here is derived from an EMBL/GenBank/DDBJ whole genome shotgun (WGS) entry which is preliminary data.</text>
</comment>
<dbReference type="Proteomes" id="UP000245934">
    <property type="component" value="Unassembled WGS sequence"/>
</dbReference>
<dbReference type="InterPro" id="IPR029063">
    <property type="entry name" value="SAM-dependent_MTases_sf"/>
</dbReference>
<keyword evidence="3" id="KW-0819">tRNA processing</keyword>
<evidence type="ECO:0000256" key="1">
    <source>
        <dbReference type="ARBA" id="ARBA00022679"/>
    </source>
</evidence>
<feature type="domain" description="SAM-dependent methyltransferase TRM5/TYW2-type" evidence="4">
    <location>
        <begin position="57"/>
        <end position="288"/>
    </location>
</feature>
<name>A0A2V2N8Q7_9EURY</name>
<accession>A0A2V2N8Q7</accession>
<dbReference type="InterPro" id="IPR030382">
    <property type="entry name" value="MeTrfase_TRM5/TYW2"/>
</dbReference>
<evidence type="ECO:0000313" key="6">
    <source>
        <dbReference type="Proteomes" id="UP000245934"/>
    </source>
</evidence>
<dbReference type="Pfam" id="PF02475">
    <property type="entry name" value="TRM5-TYW2_MTfase"/>
    <property type="match status" value="1"/>
</dbReference>
<dbReference type="GO" id="GO:0005737">
    <property type="term" value="C:cytoplasm"/>
    <property type="evidence" value="ECO:0007669"/>
    <property type="project" value="TreeGrafter"/>
</dbReference>
<protein>
    <submittedName>
        <fullName evidence="5">SAM-dependent methyltransferase</fullName>
    </submittedName>
</protein>
<dbReference type="GO" id="GO:0031591">
    <property type="term" value="P:wybutosine biosynthetic process"/>
    <property type="evidence" value="ECO:0007669"/>
    <property type="project" value="TreeGrafter"/>
</dbReference>